<keyword evidence="1" id="KW-0472">Membrane</keyword>
<accession>A0ABR7TCH0</accession>
<feature type="transmembrane region" description="Helical" evidence="1">
    <location>
        <begin position="37"/>
        <end position="60"/>
    </location>
</feature>
<organism evidence="3 4">
    <name type="scientific">Carnobacterium inhibens</name>
    <dbReference type="NCBI Taxonomy" id="147709"/>
    <lineage>
        <taxon>Bacteria</taxon>
        <taxon>Bacillati</taxon>
        <taxon>Bacillota</taxon>
        <taxon>Bacilli</taxon>
        <taxon>Lactobacillales</taxon>
        <taxon>Carnobacteriaceae</taxon>
        <taxon>Carnobacterium</taxon>
    </lineage>
</organism>
<feature type="transmembrane region" description="Helical" evidence="1">
    <location>
        <begin position="6"/>
        <end position="25"/>
    </location>
</feature>
<comment type="caution">
    <text evidence="3">The sequence shown here is derived from an EMBL/GenBank/DDBJ whole genome shotgun (WGS) entry which is preliminary data.</text>
</comment>
<dbReference type="InterPro" id="IPR025007">
    <property type="entry name" value="DUF3899"/>
</dbReference>
<feature type="domain" description="DUF3899" evidence="2">
    <location>
        <begin position="36"/>
        <end position="115"/>
    </location>
</feature>
<evidence type="ECO:0000259" key="2">
    <source>
        <dbReference type="Pfam" id="PF13038"/>
    </source>
</evidence>
<dbReference type="EMBL" id="WNJQ01000003">
    <property type="protein sequence ID" value="MBC9825160.1"/>
    <property type="molecule type" value="Genomic_DNA"/>
</dbReference>
<sequence>MKQKFTPIRVFMIVIVLCVLLELIMYKEISFYHTTNITFYGASFFLIIGLFGASLSSGFFDFFHFSMRKAAFNIRKGRHSDDEFHVKPLSKVVGNGFSFYLKVGSGLLLVCILTLIAFYLFER</sequence>
<keyword evidence="1" id="KW-0812">Transmembrane</keyword>
<evidence type="ECO:0000313" key="3">
    <source>
        <dbReference type="EMBL" id="MBC9825160.1"/>
    </source>
</evidence>
<reference evidence="3 4" key="1">
    <citation type="journal article" date="2020" name="Microorganisms">
        <title>New Insight into Antimicrobial Compounds from Food and Marine-Sourced Carnobacterium Species through Phenotype and Genome Analyses.</title>
        <authorList>
            <person name="Begrem S."/>
            <person name="Ivaniuk F."/>
            <person name="Gigout-Chevalier F."/>
            <person name="Kolypczuk L."/>
            <person name="Bonnetot S."/>
            <person name="Leroi F."/>
            <person name="Grovel O."/>
            <person name="Delbarre-Ladrat C."/>
            <person name="Passerini D."/>
        </authorList>
    </citation>
    <scope>NUCLEOTIDE SEQUENCE [LARGE SCALE GENOMIC DNA]</scope>
    <source>
        <strain evidence="3 4">MIP2551</strain>
    </source>
</reference>
<keyword evidence="1" id="KW-1133">Transmembrane helix</keyword>
<gene>
    <name evidence="3" type="ORF">GLO26_04850</name>
</gene>
<dbReference type="Proteomes" id="UP000638836">
    <property type="component" value="Unassembled WGS sequence"/>
</dbReference>
<protein>
    <submittedName>
        <fullName evidence="3">DUF3899 domain-containing protein</fullName>
    </submittedName>
</protein>
<name>A0ABR7TCH0_9LACT</name>
<proteinExistence type="predicted"/>
<dbReference type="RefSeq" id="WP_023177310.1">
    <property type="nucleotide sequence ID" value="NZ_WNJQ01000003.1"/>
</dbReference>
<feature type="transmembrane region" description="Helical" evidence="1">
    <location>
        <begin position="99"/>
        <end position="121"/>
    </location>
</feature>
<evidence type="ECO:0000256" key="1">
    <source>
        <dbReference type="SAM" id="Phobius"/>
    </source>
</evidence>
<evidence type="ECO:0000313" key="4">
    <source>
        <dbReference type="Proteomes" id="UP000638836"/>
    </source>
</evidence>
<dbReference type="Pfam" id="PF13038">
    <property type="entry name" value="DUF3899"/>
    <property type="match status" value="1"/>
</dbReference>
<keyword evidence="4" id="KW-1185">Reference proteome</keyword>